<protein>
    <submittedName>
        <fullName evidence="2">Uncharacterized protein</fullName>
    </submittedName>
</protein>
<evidence type="ECO:0000256" key="1">
    <source>
        <dbReference type="SAM" id="MobiDB-lite"/>
    </source>
</evidence>
<organism evidence="2 3">
    <name type="scientific">Symbiodinium microadriaticum</name>
    <name type="common">Dinoflagellate</name>
    <name type="synonym">Zooxanthella microadriatica</name>
    <dbReference type="NCBI Taxonomy" id="2951"/>
    <lineage>
        <taxon>Eukaryota</taxon>
        <taxon>Sar</taxon>
        <taxon>Alveolata</taxon>
        <taxon>Dinophyceae</taxon>
        <taxon>Suessiales</taxon>
        <taxon>Symbiodiniaceae</taxon>
        <taxon>Symbiodinium</taxon>
    </lineage>
</organism>
<reference evidence="2 3" key="1">
    <citation type="submission" date="2016-02" db="EMBL/GenBank/DDBJ databases">
        <title>Genome analysis of coral dinoflagellate symbionts highlights evolutionary adaptations to a symbiotic lifestyle.</title>
        <authorList>
            <person name="Aranda M."/>
            <person name="Li Y."/>
            <person name="Liew Y.J."/>
            <person name="Baumgarten S."/>
            <person name="Simakov O."/>
            <person name="Wilson M."/>
            <person name="Piel J."/>
            <person name="Ashoor H."/>
            <person name="Bougouffa S."/>
            <person name="Bajic V.B."/>
            <person name="Ryu T."/>
            <person name="Ravasi T."/>
            <person name="Bayer T."/>
            <person name="Micklem G."/>
            <person name="Kim H."/>
            <person name="Bhak J."/>
            <person name="Lajeunesse T.C."/>
            <person name="Voolstra C.R."/>
        </authorList>
    </citation>
    <scope>NUCLEOTIDE SEQUENCE [LARGE SCALE GENOMIC DNA]</scope>
    <source>
        <strain evidence="2 3">CCMP2467</strain>
    </source>
</reference>
<feature type="compositionally biased region" description="Basic and acidic residues" evidence="1">
    <location>
        <begin position="45"/>
        <end position="64"/>
    </location>
</feature>
<evidence type="ECO:0000313" key="2">
    <source>
        <dbReference type="EMBL" id="OLP96215.1"/>
    </source>
</evidence>
<dbReference type="EMBL" id="LSRX01000475">
    <property type="protein sequence ID" value="OLP96215.1"/>
    <property type="molecule type" value="Genomic_DNA"/>
</dbReference>
<evidence type="ECO:0000313" key="3">
    <source>
        <dbReference type="Proteomes" id="UP000186817"/>
    </source>
</evidence>
<gene>
    <name evidence="2" type="ORF">AK812_SmicGene21560</name>
</gene>
<feature type="compositionally biased region" description="Low complexity" evidence="1">
    <location>
        <begin position="133"/>
        <end position="142"/>
    </location>
</feature>
<dbReference type="AlphaFoldDB" id="A0A1Q9DM22"/>
<comment type="caution">
    <text evidence="2">The sequence shown here is derived from an EMBL/GenBank/DDBJ whole genome shotgun (WGS) entry which is preliminary data.</text>
</comment>
<proteinExistence type="predicted"/>
<feature type="region of interest" description="Disordered" evidence="1">
    <location>
        <begin position="45"/>
        <end position="183"/>
    </location>
</feature>
<accession>A0A1Q9DM22</accession>
<dbReference type="Proteomes" id="UP000186817">
    <property type="component" value="Unassembled WGS sequence"/>
</dbReference>
<keyword evidence="3" id="KW-1185">Reference proteome</keyword>
<sequence>MSQWSALAQLTAKPLGDACCGGELRALGMESLKVMPVLVSVEAEAGRKEGQVLQARRMERRVGDCPEDPSSQAGPESLPPGLPQAQATRTLPGSESHLAVPKTPPNVAPQGPPHLPNAQKKAPPMGAKPPWMQQQQPATTVPAAPPQPHAAPDLAGGAPPPPTADASPKRKAPPLGQSRLKVGTVAREAWNSWAPQAKLQALDTS</sequence>
<feature type="compositionally biased region" description="Pro residues" evidence="1">
    <location>
        <begin position="102"/>
        <end position="115"/>
    </location>
</feature>
<name>A0A1Q9DM22_SYMMI</name>